<dbReference type="EMBL" id="FRBH01000002">
    <property type="protein sequence ID" value="SHK58559.1"/>
    <property type="molecule type" value="Genomic_DNA"/>
</dbReference>
<reference evidence="9" key="1">
    <citation type="submission" date="2016-11" db="EMBL/GenBank/DDBJ databases">
        <authorList>
            <person name="Varghese N."/>
            <person name="Submissions S."/>
        </authorList>
    </citation>
    <scope>NUCLEOTIDE SEQUENCE [LARGE SCALE GENOMIC DNA]</scope>
    <source>
        <strain evidence="9">DSM 27989</strain>
    </source>
</reference>
<dbReference type="Proteomes" id="UP000184120">
    <property type="component" value="Unassembled WGS sequence"/>
</dbReference>
<dbReference type="InterPro" id="IPR027417">
    <property type="entry name" value="P-loop_NTPase"/>
</dbReference>
<dbReference type="InterPro" id="IPR003714">
    <property type="entry name" value="PhoH"/>
</dbReference>
<dbReference type="GO" id="GO:0005524">
    <property type="term" value="F:ATP binding"/>
    <property type="evidence" value="ECO:0007669"/>
    <property type="project" value="UniProtKB-KW"/>
</dbReference>
<dbReference type="Pfam" id="PF02562">
    <property type="entry name" value="PhoH"/>
    <property type="match status" value="1"/>
</dbReference>
<evidence type="ECO:0000256" key="2">
    <source>
        <dbReference type="ARBA" id="ARBA00010393"/>
    </source>
</evidence>
<name>A0A1M6TNU1_9FLAO</name>
<keyword evidence="5" id="KW-0067">ATP-binding</keyword>
<evidence type="ECO:0000256" key="4">
    <source>
        <dbReference type="ARBA" id="ARBA00022741"/>
    </source>
</evidence>
<dbReference type="Gene3D" id="3.40.50.300">
    <property type="entry name" value="P-loop containing nucleotide triphosphate hydrolases"/>
    <property type="match status" value="1"/>
</dbReference>
<dbReference type="SUPFAM" id="SSF52540">
    <property type="entry name" value="P-loop containing nucleoside triphosphate hydrolases"/>
    <property type="match status" value="1"/>
</dbReference>
<dbReference type="PANTHER" id="PTHR30473">
    <property type="entry name" value="PROTEIN PHOH"/>
    <property type="match status" value="1"/>
</dbReference>
<dbReference type="AlphaFoldDB" id="A0A1M6TNU1"/>
<protein>
    <recommendedName>
        <fullName evidence="6">PhoH-like protein</fullName>
    </recommendedName>
</protein>
<sequence>MFIFVISEPKIQPHLTEINIELAEINAQDFYGANNEHLKRIKEYYPKLKIIARGRQLTVLGNEDILKVFDQKIQKVIQHIHKYNRLSDRELEIIMTEDNNEMLQMKKEDEIIVHGVNGKIIRPQTPNQHKLVQTVYNKDMVFAIGPAGTGKTYTAVALAVQALKNKEVRRIIMTRPAVEAGENLGFLPGDMKDKLDPYLQPLYDALKDMIPFEKLSTYTEKGVIEVAPLAFMRGRTLDDAFVILDEAQNTTYAQMKMFLTRMGKHSKFIITGDPNQVDLPPKQKSGLREALNVLHGVKDIGFIYLDDKDVVRHKIVREILKAYKVSEDKEREKIDIKK</sequence>
<evidence type="ECO:0000313" key="8">
    <source>
        <dbReference type="EMBL" id="SHK58559.1"/>
    </source>
</evidence>
<gene>
    <name evidence="8" type="ORF">SAMN05443634_10226</name>
</gene>
<feature type="domain" description="PhoH-like protein" evidence="7">
    <location>
        <begin position="121"/>
        <end position="324"/>
    </location>
</feature>
<organism evidence="8 9">
    <name type="scientific">Chishuiella changwenlii</name>
    <dbReference type="NCBI Taxonomy" id="1434701"/>
    <lineage>
        <taxon>Bacteria</taxon>
        <taxon>Pseudomonadati</taxon>
        <taxon>Bacteroidota</taxon>
        <taxon>Flavobacteriia</taxon>
        <taxon>Flavobacteriales</taxon>
        <taxon>Weeksellaceae</taxon>
        <taxon>Chishuiella</taxon>
    </lineage>
</organism>
<dbReference type="STRING" id="1434701.SAMN05443634_10226"/>
<dbReference type="InterPro" id="IPR051451">
    <property type="entry name" value="PhoH2-like"/>
</dbReference>
<proteinExistence type="inferred from homology"/>
<evidence type="ECO:0000256" key="1">
    <source>
        <dbReference type="ARBA" id="ARBA00004496"/>
    </source>
</evidence>
<evidence type="ECO:0000256" key="6">
    <source>
        <dbReference type="ARBA" id="ARBA00039970"/>
    </source>
</evidence>
<evidence type="ECO:0000256" key="5">
    <source>
        <dbReference type="ARBA" id="ARBA00022840"/>
    </source>
</evidence>
<keyword evidence="4" id="KW-0547">Nucleotide-binding</keyword>
<dbReference type="FunFam" id="3.40.50.300:FF:000013">
    <property type="entry name" value="PhoH family ATPase"/>
    <property type="match status" value="1"/>
</dbReference>
<evidence type="ECO:0000313" key="9">
    <source>
        <dbReference type="Proteomes" id="UP000184120"/>
    </source>
</evidence>
<evidence type="ECO:0000256" key="3">
    <source>
        <dbReference type="ARBA" id="ARBA00022490"/>
    </source>
</evidence>
<keyword evidence="3" id="KW-0963">Cytoplasm</keyword>
<dbReference type="PANTHER" id="PTHR30473:SF1">
    <property type="entry name" value="PHOH-LIKE PROTEIN"/>
    <property type="match status" value="1"/>
</dbReference>
<dbReference type="GO" id="GO:0005829">
    <property type="term" value="C:cytosol"/>
    <property type="evidence" value="ECO:0007669"/>
    <property type="project" value="TreeGrafter"/>
</dbReference>
<evidence type="ECO:0000259" key="7">
    <source>
        <dbReference type="Pfam" id="PF02562"/>
    </source>
</evidence>
<accession>A0A1M6TNU1</accession>
<comment type="subcellular location">
    <subcellularLocation>
        <location evidence="1">Cytoplasm</location>
    </subcellularLocation>
</comment>
<comment type="similarity">
    <text evidence="2">Belongs to the PhoH family.</text>
</comment>